<dbReference type="Gene3D" id="3.10.100.10">
    <property type="entry name" value="Mannose-Binding Protein A, subunit A"/>
    <property type="match status" value="1"/>
</dbReference>
<dbReference type="InterPro" id="IPR016186">
    <property type="entry name" value="C-type_lectin-like/link_sf"/>
</dbReference>
<dbReference type="Proteomes" id="UP000245119">
    <property type="component" value="Linkage Group LG10"/>
</dbReference>
<gene>
    <name evidence="7" type="ORF">C0Q70_16841</name>
</gene>
<dbReference type="Pfam" id="PF00059">
    <property type="entry name" value="Lectin_C"/>
    <property type="match status" value="1"/>
</dbReference>
<dbReference type="InterPro" id="IPR016187">
    <property type="entry name" value="CTDL_fold"/>
</dbReference>
<dbReference type="Pfam" id="PF25272">
    <property type="entry name" value="VERL_C"/>
    <property type="match status" value="1"/>
</dbReference>
<dbReference type="OrthoDB" id="6102348at2759"/>
<feature type="region of interest" description="Disordered" evidence="2">
    <location>
        <begin position="367"/>
        <end position="387"/>
    </location>
</feature>
<feature type="domain" description="ZP" evidence="6">
    <location>
        <begin position="772"/>
        <end position="1035"/>
    </location>
</feature>
<feature type="signal peptide" evidence="4">
    <location>
        <begin position="1"/>
        <end position="20"/>
    </location>
</feature>
<sequence length="1035" mass="114637">MTLRKFIFLFASVIVKDCAAGAFYPTRPYLMTRTFTIPGNEAHVCDDVAVSRRGSCPDDWTFIADSDGSPCLQLMNLEVNFDNANAVCSKLGGHLLHIRSAKRQQAVEKFLSSNSDSALWIGLKMNSSNRFNWVGTHELIPLTQYLHTDDYQFRNPSNYHYYGSLCGYLLSQNKKWHTSRCSDQRKFICEGEQECDAGVFGDNCDQVCHCYGEECKGGQACKYGCEQGWMGPYCCTRKRKADIIYYCANSASDGRYLLVRINPFGVAYDNVQMLDESGNAVPWCNGTTFPHDTHGTYSIKISLSDGIEDIMGSTCAGNKTGNNSFEWLLSLEEKRGVFLPLDRRVRMSCDFNKAESMARAQRPGIFRESSETEKKHLAPHLEKPADSQEDVVLEVSDPFSGEALSKAQLGAGVRLQMALSVSAGNLSVIAVVVSGLTAKGVSPYRCEASSGDGEHTQQLTDDRGCSTFIVSPLRRQNATESVKSEPFQLFTFPGYDYIVITCAFQFCFTPGDPLCDDRCKTKTRPTYKFFSTHFNWSRQGYDDEGFKRRKRDVIPPRKASTFIYVIRDEQAAGQQEARTILTMGPAGWSLLAVVVVVSSALVYVLVAKKRADGRHRRNVIEQQRQQASLLTTGCKVLNEGEQRGVQTTMAPAAWLSLLLLVLTAQDTADAQTFDTNATYQIAANFSDGIVDRTTVHRGKNPVKQILHGVSFAQISDAGGHGIYVCDDVVSPRYACPNTSWTLLPASDGPMCLQLVDMLETFYGVKRAEVIYYCVNNTAEGRYALVRINPFGRQYQTVQLTDEAGTPQLWCSGSEMWYDDTGVYSVKIPVTRGNEWQVGFVCGGNRTGHNSYKWLLNLQEKKGVLLPLDRRVELSCDFDQADSTVQTQSQNVAVESDQPNNALPSVEKPLNSREFVNLAVTDSYSGQLLTRAKIGANVQLRMTLTTSPGLRAQGVSPYDCVASSGDGLYQLPLTDSDGCPAGGSTVISELRGHNGTVKSDPFQLFAFAGQNTLQIVCSFQFCFTREDALCTDIMRF</sequence>
<dbReference type="SUPFAM" id="SSF56436">
    <property type="entry name" value="C-type lectin-like"/>
    <property type="match status" value="1"/>
</dbReference>
<evidence type="ECO:0000313" key="8">
    <source>
        <dbReference type="Proteomes" id="UP000245119"/>
    </source>
</evidence>
<evidence type="ECO:0000256" key="4">
    <source>
        <dbReference type="SAM" id="SignalP"/>
    </source>
</evidence>
<keyword evidence="8" id="KW-1185">Reference proteome</keyword>
<dbReference type="InterPro" id="IPR001507">
    <property type="entry name" value="ZP_dom"/>
</dbReference>
<evidence type="ECO:0000313" key="7">
    <source>
        <dbReference type="EMBL" id="PVD23569.1"/>
    </source>
</evidence>
<protein>
    <recommendedName>
        <fullName evidence="9">C-type lectin domain-containing protein</fullName>
    </recommendedName>
</protein>
<dbReference type="PANTHER" id="PTHR22907:SF54">
    <property type="entry name" value="GH04558P"/>
    <property type="match status" value="1"/>
</dbReference>
<evidence type="ECO:0000259" key="6">
    <source>
        <dbReference type="PROSITE" id="PS51034"/>
    </source>
</evidence>
<dbReference type="PROSITE" id="PS51034">
    <property type="entry name" value="ZP_2"/>
    <property type="match status" value="2"/>
</dbReference>
<evidence type="ECO:0000256" key="2">
    <source>
        <dbReference type="SAM" id="MobiDB-lite"/>
    </source>
</evidence>
<evidence type="ECO:0000256" key="3">
    <source>
        <dbReference type="SAM" id="Phobius"/>
    </source>
</evidence>
<keyword evidence="3" id="KW-1133">Transmembrane helix</keyword>
<dbReference type="PROSITE" id="PS50041">
    <property type="entry name" value="C_TYPE_LECTIN_2"/>
    <property type="match status" value="1"/>
</dbReference>
<dbReference type="InterPro" id="IPR001304">
    <property type="entry name" value="C-type_lectin-like"/>
</dbReference>
<evidence type="ECO:0000256" key="1">
    <source>
        <dbReference type="ARBA" id="ARBA00022729"/>
    </source>
</evidence>
<feature type="compositionally biased region" description="Basic and acidic residues" evidence="2">
    <location>
        <begin position="368"/>
        <end position="386"/>
    </location>
</feature>
<feature type="domain" description="C-type lectin" evidence="5">
    <location>
        <begin position="67"/>
        <end position="190"/>
    </location>
</feature>
<name>A0A2T7NQX0_POMCA</name>
<feature type="chain" id="PRO_5015464922" description="C-type lectin domain-containing protein" evidence="4">
    <location>
        <begin position="21"/>
        <end position="1035"/>
    </location>
</feature>
<feature type="transmembrane region" description="Helical" evidence="3">
    <location>
        <begin position="586"/>
        <end position="607"/>
    </location>
</feature>
<evidence type="ECO:0000259" key="5">
    <source>
        <dbReference type="PROSITE" id="PS50041"/>
    </source>
</evidence>
<dbReference type="CDD" id="cd00037">
    <property type="entry name" value="CLECT"/>
    <property type="match status" value="1"/>
</dbReference>
<dbReference type="EMBL" id="PZQS01000010">
    <property type="protein sequence ID" value="PVD23569.1"/>
    <property type="molecule type" value="Genomic_DNA"/>
</dbReference>
<proteinExistence type="predicted"/>
<accession>A0A2T7NQX0</accession>
<dbReference type="InterPro" id="IPR051962">
    <property type="entry name" value="Cuticlin"/>
</dbReference>
<dbReference type="InterPro" id="IPR057371">
    <property type="entry name" value="VERL_C"/>
</dbReference>
<reference evidence="7 8" key="1">
    <citation type="submission" date="2018-04" db="EMBL/GenBank/DDBJ databases">
        <title>The genome of golden apple snail Pomacea canaliculata provides insight into stress tolerance and invasive adaptation.</title>
        <authorList>
            <person name="Liu C."/>
            <person name="Liu B."/>
            <person name="Ren Y."/>
            <person name="Zhang Y."/>
            <person name="Wang H."/>
            <person name="Li S."/>
            <person name="Jiang F."/>
            <person name="Yin L."/>
            <person name="Zhang G."/>
            <person name="Qian W."/>
            <person name="Fan W."/>
        </authorList>
    </citation>
    <scope>NUCLEOTIDE SEQUENCE [LARGE SCALE GENOMIC DNA]</scope>
    <source>
        <strain evidence="7">SZHN2017</strain>
        <tissue evidence="7">Muscle</tissue>
    </source>
</reference>
<feature type="domain" description="ZP" evidence="6">
    <location>
        <begin position="246"/>
        <end position="526"/>
    </location>
</feature>
<keyword evidence="3" id="KW-0472">Membrane</keyword>
<keyword evidence="1 4" id="KW-0732">Signal</keyword>
<comment type="caution">
    <text evidence="7">The sequence shown here is derived from an EMBL/GenBank/DDBJ whole genome shotgun (WGS) entry which is preliminary data.</text>
</comment>
<dbReference type="AlphaFoldDB" id="A0A2T7NQX0"/>
<dbReference type="SMART" id="SM00034">
    <property type="entry name" value="CLECT"/>
    <property type="match status" value="1"/>
</dbReference>
<keyword evidence="3" id="KW-0812">Transmembrane</keyword>
<evidence type="ECO:0008006" key="9">
    <source>
        <dbReference type="Google" id="ProtNLM"/>
    </source>
</evidence>
<dbReference type="PANTHER" id="PTHR22907">
    <property type="entry name" value="GH04558P"/>
    <property type="match status" value="1"/>
</dbReference>
<organism evidence="7 8">
    <name type="scientific">Pomacea canaliculata</name>
    <name type="common">Golden apple snail</name>
    <dbReference type="NCBI Taxonomy" id="400727"/>
    <lineage>
        <taxon>Eukaryota</taxon>
        <taxon>Metazoa</taxon>
        <taxon>Spiralia</taxon>
        <taxon>Lophotrochozoa</taxon>
        <taxon>Mollusca</taxon>
        <taxon>Gastropoda</taxon>
        <taxon>Caenogastropoda</taxon>
        <taxon>Architaenioglossa</taxon>
        <taxon>Ampullarioidea</taxon>
        <taxon>Ampullariidae</taxon>
        <taxon>Pomacea</taxon>
    </lineage>
</organism>